<dbReference type="InterPro" id="IPR052803">
    <property type="entry name" value="Cilium-Associated_Jouberin"/>
</dbReference>
<name>A0A8B8GEB9_9HEMI</name>
<accession>A0A8B8GEB9</accession>
<dbReference type="Gene3D" id="2.130.10.10">
    <property type="entry name" value="YVTN repeat-like/Quinoprotein amine dehydrogenase"/>
    <property type="match status" value="1"/>
</dbReference>
<dbReference type="AlphaFoldDB" id="A0A8B8GEB9"/>
<dbReference type="InterPro" id="IPR036322">
    <property type="entry name" value="WD40_repeat_dom_sf"/>
</dbReference>
<feature type="compositionally biased region" description="Low complexity" evidence="2">
    <location>
        <begin position="49"/>
        <end position="68"/>
    </location>
</feature>
<dbReference type="GO" id="GO:0044458">
    <property type="term" value="P:motile cilium assembly"/>
    <property type="evidence" value="ECO:0007669"/>
    <property type="project" value="TreeGrafter"/>
</dbReference>
<reference evidence="4" key="1">
    <citation type="submission" date="2025-08" db="UniProtKB">
        <authorList>
            <consortium name="RefSeq"/>
        </authorList>
    </citation>
    <scope>IDENTIFICATION</scope>
    <source>
        <tissue evidence="4">Whole body</tissue>
    </source>
</reference>
<sequence>MEKDTMIELTELNHILYSSKTHSKDNLIEKPPEIKPRKKKLLHLTDNQSTRSSSNSSERNGSELSSISHTSSLLSHSWQKIENENNRPIPVPRPRSVSSIKSTSTNGFSESISIKSSTSNKNNVENSRSVTPESKSEIHRLEICVHRTDALKVDTRIKHPSVIIYIVDMSTWEYFKKEDVNATNHENTFIDPIRTKEFDFKFHKKIIPNWDEKIIFTEQYEHIITENTVILFEIVDFSGNIHPPIAVNDWHRIAWAFIKPIGSNGIANTGKQIRIQLYKPGPKLKVFHKNQPLIVHWLKKGKLKKYPSTLYISLNKGIYSEVMESENNQRDFISNKSCSLQKKLNSYSISSSLETCQSCDIKWKRFPGQKCKIPNSEIVKLQPNLEGCMYLKFSYDGLKLAVATGKYVCIYSVPEYKLLKQLIGHQGLIYTIRWNNDNNNLITTSSDYTACVWTLKNNNQTDFQILPHPSYVYCAEYHNDVIITGCYDSILRLWTSTCSKWTLCQEIELHKGFITSIAQLNSMVLSADSHGMIIDWTLINNRLEVRRIISVPEIRQVIISNIILHPAGKRLLIQTRDSILRMMDLYTTAIIQWFRGGVNNKVQTGCVLSPCGNLVFSCGEDGLVNVWEAYTAKQLAFYTNRQNLLSATSGAVDYHPYDHIIVFGVYTPSKSSPIYIAQYKKDKETDIGLRFLIPTEHKQKIFGNINYQKTDEGCLNKFKANQSDNQRVIPLVNIIKKMDNVLNSYKTNELTVTKL</sequence>
<feature type="compositionally biased region" description="Basic and acidic residues" evidence="2">
    <location>
        <begin position="23"/>
        <end position="35"/>
    </location>
</feature>
<organism evidence="3 4">
    <name type="scientific">Sipha flava</name>
    <name type="common">yellow sugarcane aphid</name>
    <dbReference type="NCBI Taxonomy" id="143950"/>
    <lineage>
        <taxon>Eukaryota</taxon>
        <taxon>Metazoa</taxon>
        <taxon>Ecdysozoa</taxon>
        <taxon>Arthropoda</taxon>
        <taxon>Hexapoda</taxon>
        <taxon>Insecta</taxon>
        <taxon>Pterygota</taxon>
        <taxon>Neoptera</taxon>
        <taxon>Paraneoptera</taxon>
        <taxon>Hemiptera</taxon>
        <taxon>Sternorrhyncha</taxon>
        <taxon>Aphidomorpha</taxon>
        <taxon>Aphidoidea</taxon>
        <taxon>Aphididae</taxon>
        <taxon>Sipha</taxon>
    </lineage>
</organism>
<dbReference type="SMART" id="SM00320">
    <property type="entry name" value="WD40"/>
    <property type="match status" value="5"/>
</dbReference>
<dbReference type="PANTHER" id="PTHR44499">
    <property type="entry name" value="JOUBERIN"/>
    <property type="match status" value="1"/>
</dbReference>
<feature type="compositionally biased region" description="Low complexity" evidence="2">
    <location>
        <begin position="109"/>
        <end position="123"/>
    </location>
</feature>
<gene>
    <name evidence="4" type="primary">LOC112691085</name>
</gene>
<dbReference type="GO" id="GO:0036064">
    <property type="term" value="C:ciliary basal body"/>
    <property type="evidence" value="ECO:0007669"/>
    <property type="project" value="TreeGrafter"/>
</dbReference>
<dbReference type="Pfam" id="PF00400">
    <property type="entry name" value="WD40"/>
    <property type="match status" value="2"/>
</dbReference>
<evidence type="ECO:0000313" key="4">
    <source>
        <dbReference type="RefSeq" id="XP_025421007.1"/>
    </source>
</evidence>
<dbReference type="PROSITE" id="PS50294">
    <property type="entry name" value="WD_REPEATS_REGION"/>
    <property type="match status" value="1"/>
</dbReference>
<dbReference type="PROSITE" id="PS50082">
    <property type="entry name" value="WD_REPEATS_2"/>
    <property type="match status" value="1"/>
</dbReference>
<dbReference type="Proteomes" id="UP000694846">
    <property type="component" value="Unplaced"/>
</dbReference>
<dbReference type="InterPro" id="IPR001680">
    <property type="entry name" value="WD40_rpt"/>
</dbReference>
<feature type="compositionally biased region" description="Polar residues" evidence="2">
    <location>
        <begin position="124"/>
        <end position="133"/>
    </location>
</feature>
<evidence type="ECO:0000256" key="1">
    <source>
        <dbReference type="PROSITE-ProRule" id="PRU00221"/>
    </source>
</evidence>
<feature type="region of interest" description="Disordered" evidence="2">
    <location>
        <begin position="83"/>
        <end position="133"/>
    </location>
</feature>
<dbReference type="GeneID" id="112691085"/>
<dbReference type="InterPro" id="IPR015943">
    <property type="entry name" value="WD40/YVTN_repeat-like_dom_sf"/>
</dbReference>
<proteinExistence type="predicted"/>
<keyword evidence="3" id="KW-1185">Reference proteome</keyword>
<dbReference type="PANTHER" id="PTHR44499:SF1">
    <property type="entry name" value="JOUBERIN"/>
    <property type="match status" value="1"/>
</dbReference>
<evidence type="ECO:0000313" key="3">
    <source>
        <dbReference type="Proteomes" id="UP000694846"/>
    </source>
</evidence>
<protein>
    <submittedName>
        <fullName evidence="4">Jouberin-like isoform X1</fullName>
    </submittedName>
</protein>
<feature type="region of interest" description="Disordered" evidence="2">
    <location>
        <begin position="23"/>
        <end position="68"/>
    </location>
</feature>
<dbReference type="RefSeq" id="XP_025421007.1">
    <property type="nucleotide sequence ID" value="XM_025565222.1"/>
</dbReference>
<dbReference type="OrthoDB" id="2096344at2759"/>
<feature type="repeat" description="WD" evidence="1">
    <location>
        <begin position="422"/>
        <end position="463"/>
    </location>
</feature>
<keyword evidence="1" id="KW-0853">WD repeat</keyword>
<dbReference type="SUPFAM" id="SSF50978">
    <property type="entry name" value="WD40 repeat-like"/>
    <property type="match status" value="1"/>
</dbReference>
<evidence type="ECO:0000256" key="2">
    <source>
        <dbReference type="SAM" id="MobiDB-lite"/>
    </source>
</evidence>